<name>A0A6G0VY73_APHCR</name>
<reference evidence="1 2" key="1">
    <citation type="submission" date="2019-08" db="EMBL/GenBank/DDBJ databases">
        <title>Whole genome of Aphis craccivora.</title>
        <authorList>
            <person name="Voronova N.V."/>
            <person name="Shulinski R.S."/>
            <person name="Bandarenka Y.V."/>
            <person name="Zhorov D.G."/>
            <person name="Warner D."/>
        </authorList>
    </citation>
    <scope>NUCLEOTIDE SEQUENCE [LARGE SCALE GENOMIC DNA]</scope>
    <source>
        <strain evidence="1">180601</strain>
        <tissue evidence="1">Whole Body</tissue>
    </source>
</reference>
<keyword evidence="2" id="KW-1185">Reference proteome</keyword>
<accession>A0A6G0VY73</accession>
<gene>
    <name evidence="1" type="ORF">FWK35_00031131</name>
</gene>
<evidence type="ECO:0000313" key="1">
    <source>
        <dbReference type="EMBL" id="KAF0712267.1"/>
    </source>
</evidence>
<dbReference type="Proteomes" id="UP000478052">
    <property type="component" value="Unassembled WGS sequence"/>
</dbReference>
<protein>
    <submittedName>
        <fullName evidence="1">Uncharacterized protein</fullName>
    </submittedName>
</protein>
<comment type="caution">
    <text evidence="1">The sequence shown here is derived from an EMBL/GenBank/DDBJ whole genome shotgun (WGS) entry which is preliminary data.</text>
</comment>
<organism evidence="1 2">
    <name type="scientific">Aphis craccivora</name>
    <name type="common">Cowpea aphid</name>
    <dbReference type="NCBI Taxonomy" id="307492"/>
    <lineage>
        <taxon>Eukaryota</taxon>
        <taxon>Metazoa</taxon>
        <taxon>Ecdysozoa</taxon>
        <taxon>Arthropoda</taxon>
        <taxon>Hexapoda</taxon>
        <taxon>Insecta</taxon>
        <taxon>Pterygota</taxon>
        <taxon>Neoptera</taxon>
        <taxon>Paraneoptera</taxon>
        <taxon>Hemiptera</taxon>
        <taxon>Sternorrhyncha</taxon>
        <taxon>Aphidomorpha</taxon>
        <taxon>Aphidoidea</taxon>
        <taxon>Aphididae</taxon>
        <taxon>Aphidini</taxon>
        <taxon>Aphis</taxon>
        <taxon>Aphis</taxon>
    </lineage>
</organism>
<proteinExistence type="predicted"/>
<sequence>MTSSDCRLLDKAFENNFFVTPTPKVWFSTAVEALESDLFLSSGIVPSGKVEITNSDGRKVKNANSDKK</sequence>
<dbReference type="AlphaFoldDB" id="A0A6G0VY73"/>
<evidence type="ECO:0000313" key="2">
    <source>
        <dbReference type="Proteomes" id="UP000478052"/>
    </source>
</evidence>
<dbReference type="EMBL" id="VUJU01010990">
    <property type="protein sequence ID" value="KAF0712267.1"/>
    <property type="molecule type" value="Genomic_DNA"/>
</dbReference>